<name>A0A0G0MEP2_9BACT</name>
<gene>
    <name evidence="1" type="ORF">UT24_C0036G0003</name>
</gene>
<protein>
    <submittedName>
        <fullName evidence="1">Uncharacterized protein</fullName>
    </submittedName>
</protein>
<accession>A0A0G0MEP2</accession>
<comment type="caution">
    <text evidence="1">The sequence shown here is derived from an EMBL/GenBank/DDBJ whole genome shotgun (WGS) entry which is preliminary data.</text>
</comment>
<dbReference type="Proteomes" id="UP000033881">
    <property type="component" value="Unassembled WGS sequence"/>
</dbReference>
<reference evidence="1 2" key="1">
    <citation type="journal article" date="2015" name="Nature">
        <title>rRNA introns, odd ribosomes, and small enigmatic genomes across a large radiation of phyla.</title>
        <authorList>
            <person name="Brown C.T."/>
            <person name="Hug L.A."/>
            <person name="Thomas B.C."/>
            <person name="Sharon I."/>
            <person name="Castelle C.J."/>
            <person name="Singh A."/>
            <person name="Wilkins M.J."/>
            <person name="Williams K.H."/>
            <person name="Banfield J.F."/>
        </authorList>
    </citation>
    <scope>NUCLEOTIDE SEQUENCE [LARGE SCALE GENOMIC DNA]</scope>
</reference>
<sequence length="288" mass="33736">MGKLSKNFRTNKKRNSGLVYEMLVYHISRCLVEGKKVDAQKTVAISKKYFAEGCPLRQELDLFSAVLKTNVKSRDSAQKIIDSICNTSSTMNSRALDEQKSRLIKDINYTFNQESFYDYKIPNYTIYASVQTLLNEARNKKKSLSVADRVKIEESVCDYLTKENKPKDDPLKINPNYSNAVYNFLMKRFHNKYEGKLNESQKRLLTKYAVYLISNRQDPLKEFILKEVDRIKNSLLIIRDESINKDSDLMNKISECRKKFYSFSLENITEQKILEVLQYMRLIEELDS</sequence>
<dbReference type="STRING" id="1618574.UT24_C0036G0003"/>
<organism evidence="1 2">
    <name type="scientific">Candidatus Woesebacteria bacterium GW2011_GWB1_39_12</name>
    <dbReference type="NCBI Taxonomy" id="1618574"/>
    <lineage>
        <taxon>Bacteria</taxon>
        <taxon>Candidatus Woeseibacteriota</taxon>
    </lineage>
</organism>
<proteinExistence type="predicted"/>
<dbReference type="AlphaFoldDB" id="A0A0G0MEP2"/>
<evidence type="ECO:0000313" key="1">
    <source>
        <dbReference type="EMBL" id="KKQ98805.1"/>
    </source>
</evidence>
<dbReference type="EMBL" id="LBWB01000036">
    <property type="protein sequence ID" value="KKQ98805.1"/>
    <property type="molecule type" value="Genomic_DNA"/>
</dbReference>
<evidence type="ECO:0000313" key="2">
    <source>
        <dbReference type="Proteomes" id="UP000033881"/>
    </source>
</evidence>